<dbReference type="Proteomes" id="UP000316621">
    <property type="component" value="Chromosome 7"/>
</dbReference>
<keyword evidence="3" id="KW-1185">Reference proteome</keyword>
<dbReference type="Pfam" id="PF14365">
    <property type="entry name" value="Neprosin_AP"/>
    <property type="match status" value="1"/>
</dbReference>
<dbReference type="Gramene" id="RZC68201">
    <property type="protein sequence ID" value="RZC68201"/>
    <property type="gene ID" value="C5167_031460"/>
</dbReference>
<dbReference type="EMBL" id="CM010721">
    <property type="protein sequence ID" value="RZC68201.1"/>
    <property type="molecule type" value="Genomic_DNA"/>
</dbReference>
<dbReference type="PANTHER" id="PTHR31589">
    <property type="entry name" value="PROTEIN, PUTATIVE (DUF239)-RELATED-RELATED"/>
    <property type="match status" value="1"/>
</dbReference>
<accession>A0A4Y7K7L4</accession>
<dbReference type="PROSITE" id="PS52045">
    <property type="entry name" value="NEPROSIN_PEP_CD"/>
    <property type="match status" value="1"/>
</dbReference>
<organism evidence="2 3">
    <name type="scientific">Papaver somniferum</name>
    <name type="common">Opium poppy</name>
    <dbReference type="NCBI Taxonomy" id="3469"/>
    <lineage>
        <taxon>Eukaryota</taxon>
        <taxon>Viridiplantae</taxon>
        <taxon>Streptophyta</taxon>
        <taxon>Embryophyta</taxon>
        <taxon>Tracheophyta</taxon>
        <taxon>Spermatophyta</taxon>
        <taxon>Magnoliopsida</taxon>
        <taxon>Ranunculales</taxon>
        <taxon>Papaveraceae</taxon>
        <taxon>Papaveroideae</taxon>
        <taxon>Papaver</taxon>
    </lineage>
</organism>
<evidence type="ECO:0000313" key="3">
    <source>
        <dbReference type="Proteomes" id="UP000316621"/>
    </source>
</evidence>
<reference evidence="2 3" key="1">
    <citation type="journal article" date="2018" name="Science">
        <title>The opium poppy genome and morphinan production.</title>
        <authorList>
            <person name="Guo L."/>
            <person name="Winzer T."/>
            <person name="Yang X."/>
            <person name="Li Y."/>
            <person name="Ning Z."/>
            <person name="He Z."/>
            <person name="Teodor R."/>
            <person name="Lu Y."/>
            <person name="Bowser T.A."/>
            <person name="Graham I.A."/>
            <person name="Ye K."/>
        </authorList>
    </citation>
    <scope>NUCLEOTIDE SEQUENCE [LARGE SCALE GENOMIC DNA]</scope>
    <source>
        <strain evidence="3">cv. HN1</strain>
        <tissue evidence="2">Leaves</tissue>
    </source>
</reference>
<dbReference type="InterPro" id="IPR025521">
    <property type="entry name" value="Neprosin_propep"/>
</dbReference>
<dbReference type="Pfam" id="PF03080">
    <property type="entry name" value="Neprosin"/>
    <property type="match status" value="1"/>
</dbReference>
<sequence>MSKTKEDDIEIEKQLRVLNKKPVKTIVTKIDDIIDCVDIYKQPAFDNPLLKKHKIQMSPDSIPGLRTNKTISSSSILGVLQKEICPPGTVPIRRTTKEDLMNAKKIIKKTRLIHANNTYPNAPPANQQFVYAEEIIEGKQYFGGTAYMSLHDMSIYRDELSTSQIWLLNGPHEQINSIEFGIMHDPLLFGDGRARLFGSWTADGHQTTGCYNIMCPGFVQVNRGITFGYQFHTGIYGKGVFDIYLMVRRAPLSKDWWLSIGSNAETSEPIGYWPNEIFTHLANSASNLRYGGFASALYRRSTPPMGNGYLPQLTDFTRTAYMVKMKYVNETGHTVNLDRRSMQIHRSTTTECYNLMLANPLGDLDITMAFGGPGGTITFGKEDL</sequence>
<evidence type="ECO:0000313" key="2">
    <source>
        <dbReference type="EMBL" id="RZC68201.1"/>
    </source>
</evidence>
<dbReference type="AlphaFoldDB" id="A0A4Y7K7L4"/>
<dbReference type="InterPro" id="IPR053168">
    <property type="entry name" value="Glutamic_endopeptidase"/>
</dbReference>
<proteinExistence type="predicted"/>
<name>A0A4Y7K7L4_PAPSO</name>
<dbReference type="InterPro" id="IPR004314">
    <property type="entry name" value="Neprosin"/>
</dbReference>
<protein>
    <recommendedName>
        <fullName evidence="1">Neprosin PEP catalytic domain-containing protein</fullName>
    </recommendedName>
</protein>
<gene>
    <name evidence="2" type="ORF">C5167_031460</name>
</gene>
<dbReference type="Gene3D" id="3.90.1320.10">
    <property type="entry name" value="Outer-capsid protein sigma 3, large lobe"/>
    <property type="match status" value="1"/>
</dbReference>
<dbReference type="STRING" id="3469.A0A4Y7K7L4"/>
<dbReference type="PANTHER" id="PTHR31589:SF24">
    <property type="entry name" value="OS07G0205500 PROTEIN"/>
    <property type="match status" value="1"/>
</dbReference>
<feature type="domain" description="Neprosin PEP catalytic" evidence="1">
    <location>
        <begin position="122"/>
        <end position="377"/>
    </location>
</feature>
<evidence type="ECO:0000259" key="1">
    <source>
        <dbReference type="PROSITE" id="PS52045"/>
    </source>
</evidence>
<dbReference type="OMA" id="STTTECY"/>